<evidence type="ECO:0000313" key="1">
    <source>
        <dbReference type="EMBL" id="VXA55206.1"/>
    </source>
</evidence>
<sequence>MHNKIESIKTKAKFDSALILASSELQTDDTLIAAHTHFELRFL</sequence>
<dbReference type="Proteomes" id="UP000430404">
    <property type="component" value="Unassembled WGS sequence"/>
</dbReference>
<dbReference type="AlphaFoldDB" id="A0A653K396"/>
<accession>A0A653K396</accession>
<reference evidence="1 2" key="1">
    <citation type="submission" date="2019-10" db="EMBL/GenBank/DDBJ databases">
        <authorList>
            <person name="Karimi E."/>
        </authorList>
    </citation>
    <scope>NUCLEOTIDE SEQUENCE [LARGE SCALE GENOMIC DNA]</scope>
    <source>
        <strain evidence="1">Acinetobacter sp. 8BE</strain>
    </source>
</reference>
<proteinExistence type="predicted"/>
<evidence type="ECO:0000313" key="2">
    <source>
        <dbReference type="Proteomes" id="UP000430404"/>
    </source>
</evidence>
<name>A0A653K396_9GAMM</name>
<protein>
    <submittedName>
        <fullName evidence="1">Uncharacterized protein</fullName>
    </submittedName>
</protein>
<organism evidence="1 2">
    <name type="scientific">Acinetobacter proteolyticus</name>
    <dbReference type="NCBI Taxonomy" id="1776741"/>
    <lineage>
        <taxon>Bacteria</taxon>
        <taxon>Pseudomonadati</taxon>
        <taxon>Pseudomonadota</taxon>
        <taxon>Gammaproteobacteria</taxon>
        <taxon>Moraxellales</taxon>
        <taxon>Moraxellaceae</taxon>
        <taxon>Acinetobacter</taxon>
    </lineage>
</organism>
<dbReference type="EMBL" id="CABWKZ010000014">
    <property type="protein sequence ID" value="VXA55206.1"/>
    <property type="molecule type" value="Genomic_DNA"/>
</dbReference>
<gene>
    <name evidence="1" type="ORF">ACI8B_210009</name>
</gene>